<evidence type="ECO:0000313" key="2">
    <source>
        <dbReference type="Proteomes" id="UP000503447"/>
    </source>
</evidence>
<reference evidence="2" key="1">
    <citation type="submission" date="2020-05" db="EMBL/GenBank/DDBJ databases">
        <title>Frigoriglobus tundricola gen. nov., sp. nov., a psychrotolerant cellulolytic planctomycete of the family Gemmataceae with two divergent copies of 16S rRNA gene.</title>
        <authorList>
            <person name="Kulichevskaya I.S."/>
            <person name="Ivanova A.A."/>
            <person name="Naumoff D.G."/>
            <person name="Beletsky A.V."/>
            <person name="Rijpstra W.I.C."/>
            <person name="Sinninghe Damste J.S."/>
            <person name="Mardanov A.V."/>
            <person name="Ravin N.V."/>
            <person name="Dedysh S.N."/>
        </authorList>
    </citation>
    <scope>NUCLEOTIDE SEQUENCE [LARGE SCALE GENOMIC DNA]</scope>
    <source>
        <strain evidence="2">PL17</strain>
    </source>
</reference>
<proteinExistence type="predicted"/>
<dbReference type="Proteomes" id="UP000503447">
    <property type="component" value="Chromosome"/>
</dbReference>
<accession>A0A6M5YIZ2</accession>
<dbReference type="AlphaFoldDB" id="A0A6M5YIZ2"/>
<sequence>MVLDNAGNILQFELSSETANWEFLSRGQRRLQENYIRAGAGRITAVLLRHRKPEDGSQIKTVRDCVQFSVMWWAEGEVRTGDIHPGDKLVAFVLRWWAACEKKSAIQSQ</sequence>
<evidence type="ECO:0000313" key="1">
    <source>
        <dbReference type="EMBL" id="QJW93246.1"/>
    </source>
</evidence>
<organism evidence="1 2">
    <name type="scientific">Frigoriglobus tundricola</name>
    <dbReference type="NCBI Taxonomy" id="2774151"/>
    <lineage>
        <taxon>Bacteria</taxon>
        <taxon>Pseudomonadati</taxon>
        <taxon>Planctomycetota</taxon>
        <taxon>Planctomycetia</taxon>
        <taxon>Gemmatales</taxon>
        <taxon>Gemmataceae</taxon>
        <taxon>Frigoriglobus</taxon>
    </lineage>
</organism>
<protein>
    <submittedName>
        <fullName evidence="1">Uncharacterized protein</fullName>
    </submittedName>
</protein>
<dbReference type="EMBL" id="CP053452">
    <property type="protein sequence ID" value="QJW93246.1"/>
    <property type="molecule type" value="Genomic_DNA"/>
</dbReference>
<keyword evidence="2" id="KW-1185">Reference proteome</keyword>
<dbReference type="KEGG" id="ftj:FTUN_0751"/>
<gene>
    <name evidence="1" type="ORF">FTUN_0751</name>
</gene>
<name>A0A6M5YIZ2_9BACT</name>